<organism evidence="12 13">
    <name type="scientific">Purpureocillium lilacinum</name>
    <name type="common">Paecilomyces lilacinus</name>
    <dbReference type="NCBI Taxonomy" id="33203"/>
    <lineage>
        <taxon>Eukaryota</taxon>
        <taxon>Fungi</taxon>
        <taxon>Dikarya</taxon>
        <taxon>Ascomycota</taxon>
        <taxon>Pezizomycotina</taxon>
        <taxon>Sordariomycetes</taxon>
        <taxon>Hypocreomycetidae</taxon>
        <taxon>Hypocreales</taxon>
        <taxon>Ophiocordycipitaceae</taxon>
        <taxon>Purpureocillium</taxon>
    </lineage>
</organism>
<dbReference type="GO" id="GO:0015218">
    <property type="term" value="F:pyrimidine nucleotide transmembrane transporter activity"/>
    <property type="evidence" value="ECO:0007669"/>
    <property type="project" value="InterPro"/>
</dbReference>
<evidence type="ECO:0000256" key="5">
    <source>
        <dbReference type="ARBA" id="ARBA00022792"/>
    </source>
</evidence>
<feature type="transmembrane region" description="Helical" evidence="11">
    <location>
        <begin position="411"/>
        <end position="431"/>
    </location>
</feature>
<feature type="compositionally biased region" description="Polar residues" evidence="10">
    <location>
        <begin position="260"/>
        <end position="283"/>
    </location>
</feature>
<evidence type="ECO:0000256" key="10">
    <source>
        <dbReference type="SAM" id="MobiDB-lite"/>
    </source>
</evidence>
<feature type="repeat" description="Solcar" evidence="9">
    <location>
        <begin position="534"/>
        <end position="645"/>
    </location>
</feature>
<evidence type="ECO:0000256" key="9">
    <source>
        <dbReference type="PROSITE-ProRule" id="PRU00282"/>
    </source>
</evidence>
<feature type="transmembrane region" description="Helical" evidence="11">
    <location>
        <begin position="373"/>
        <end position="391"/>
    </location>
</feature>
<evidence type="ECO:0000256" key="4">
    <source>
        <dbReference type="ARBA" id="ARBA00022737"/>
    </source>
</evidence>
<keyword evidence="6 11" id="KW-1133">Transmembrane helix</keyword>
<dbReference type="FunFam" id="1.50.40.10:FF:000075">
    <property type="entry name" value="Nicotinamide adenine dinucleotide transporter 2, mitochondrial"/>
    <property type="match status" value="1"/>
</dbReference>
<gene>
    <name evidence="12" type="ORF">PCL_05340</name>
</gene>
<dbReference type="PROSITE" id="PS50920">
    <property type="entry name" value="SOLCAR"/>
    <property type="match status" value="3"/>
</dbReference>
<dbReference type="GO" id="GO:0005743">
    <property type="term" value="C:mitochondrial inner membrane"/>
    <property type="evidence" value="ECO:0007669"/>
    <property type="project" value="UniProtKB-SubCell"/>
</dbReference>
<dbReference type="Proteomes" id="UP000245956">
    <property type="component" value="Unassembled WGS sequence"/>
</dbReference>
<dbReference type="InterPro" id="IPR018108">
    <property type="entry name" value="MCP_transmembrane"/>
</dbReference>
<name>A0A2U3DV45_PURLI</name>
<dbReference type="Gene3D" id="1.50.40.10">
    <property type="entry name" value="Mitochondrial carrier domain"/>
    <property type="match status" value="2"/>
</dbReference>
<keyword evidence="5" id="KW-0999">Mitochondrion inner membrane</keyword>
<evidence type="ECO:0000256" key="1">
    <source>
        <dbReference type="ARBA" id="ARBA00004448"/>
    </source>
</evidence>
<feature type="region of interest" description="Disordered" evidence="10">
    <location>
        <begin position="110"/>
        <end position="192"/>
    </location>
</feature>
<keyword evidence="3 9" id="KW-0812">Transmembrane</keyword>
<keyword evidence="4" id="KW-0677">Repeat</keyword>
<feature type="compositionally biased region" description="Basic and acidic residues" evidence="10">
    <location>
        <begin position="231"/>
        <end position="256"/>
    </location>
</feature>
<feature type="region of interest" description="Disordered" evidence="10">
    <location>
        <begin position="218"/>
        <end position="284"/>
    </location>
</feature>
<keyword evidence="2" id="KW-0813">Transport</keyword>
<comment type="subcellular location">
    <subcellularLocation>
        <location evidence="1">Mitochondrion inner membrane</location>
        <topology evidence="1">Multi-pass membrane protein</topology>
    </subcellularLocation>
</comment>
<keyword evidence="8 9" id="KW-0472">Membrane</keyword>
<evidence type="ECO:0000256" key="8">
    <source>
        <dbReference type="ARBA" id="ARBA00023136"/>
    </source>
</evidence>
<dbReference type="GO" id="GO:1990519">
    <property type="term" value="P:pyrimidine nucleotide import into mitochondrion"/>
    <property type="evidence" value="ECO:0007669"/>
    <property type="project" value="TreeGrafter"/>
</dbReference>
<reference evidence="12 13" key="1">
    <citation type="journal article" date="2016" name="Front. Microbiol.">
        <title>Genome and transcriptome sequences reveal the specific parasitism of the nematophagous Purpureocillium lilacinum 36-1.</title>
        <authorList>
            <person name="Xie J."/>
            <person name="Li S."/>
            <person name="Mo C."/>
            <person name="Xiao X."/>
            <person name="Peng D."/>
            <person name="Wang G."/>
            <person name="Xiao Y."/>
        </authorList>
    </citation>
    <scope>NUCLEOTIDE SEQUENCE [LARGE SCALE GENOMIC DNA]</scope>
    <source>
        <strain evidence="12 13">36-1</strain>
    </source>
</reference>
<protein>
    <recommendedName>
        <fullName evidence="14">Mitochondrial carrier protein</fullName>
    </recommendedName>
</protein>
<evidence type="ECO:0000313" key="13">
    <source>
        <dbReference type="Proteomes" id="UP000245956"/>
    </source>
</evidence>
<evidence type="ECO:0008006" key="14">
    <source>
        <dbReference type="Google" id="ProtNLM"/>
    </source>
</evidence>
<dbReference type="Pfam" id="PF00153">
    <property type="entry name" value="Mito_carr"/>
    <property type="match status" value="3"/>
</dbReference>
<feature type="compositionally biased region" description="Pro residues" evidence="10">
    <location>
        <begin position="148"/>
        <end position="157"/>
    </location>
</feature>
<feature type="repeat" description="Solcar" evidence="9">
    <location>
        <begin position="300"/>
        <end position="398"/>
    </location>
</feature>
<dbReference type="PANTHER" id="PTHR45829">
    <property type="entry name" value="MITOCHONDRIAL CARRIER PROTEIN RIM2"/>
    <property type="match status" value="1"/>
</dbReference>
<evidence type="ECO:0000256" key="3">
    <source>
        <dbReference type="ARBA" id="ARBA00022692"/>
    </source>
</evidence>
<dbReference type="SUPFAM" id="SSF103506">
    <property type="entry name" value="Mitochondrial carrier"/>
    <property type="match status" value="1"/>
</dbReference>
<evidence type="ECO:0000256" key="2">
    <source>
        <dbReference type="ARBA" id="ARBA00022448"/>
    </source>
</evidence>
<comment type="caution">
    <text evidence="12">The sequence shown here is derived from an EMBL/GenBank/DDBJ whole genome shotgun (WGS) entry which is preliminary data.</text>
</comment>
<dbReference type="InterPro" id="IPR023395">
    <property type="entry name" value="MCP_dom_sf"/>
</dbReference>
<keyword evidence="7" id="KW-0496">Mitochondrion</keyword>
<proteinExistence type="predicted"/>
<dbReference type="AlphaFoldDB" id="A0A2U3DV45"/>
<accession>A0A2U3DV45</accession>
<dbReference type="PANTHER" id="PTHR45829:SF1">
    <property type="entry name" value="CARRIER PROTEIN, PUTATIVE (AFU_ORTHOLOGUE AFUA_4G06780)-RELATED"/>
    <property type="match status" value="1"/>
</dbReference>
<evidence type="ECO:0000256" key="11">
    <source>
        <dbReference type="SAM" id="Phobius"/>
    </source>
</evidence>
<feature type="repeat" description="Solcar" evidence="9">
    <location>
        <begin position="405"/>
        <end position="518"/>
    </location>
</feature>
<dbReference type="InterPro" id="IPR049562">
    <property type="entry name" value="SLC25A33/36-like"/>
</dbReference>
<evidence type="ECO:0000313" key="12">
    <source>
        <dbReference type="EMBL" id="PWI66122.1"/>
    </source>
</evidence>
<dbReference type="EMBL" id="LCWV01000027">
    <property type="protein sequence ID" value="PWI66122.1"/>
    <property type="molecule type" value="Genomic_DNA"/>
</dbReference>
<sequence length="664" mass="71880">MVARARGGRPLGTGVETPTEAKSTGACLACGTSPLAQSPGGSSGSFGAGPGRCVIAVPLPAGHAVADRLCAVSDLQRLPKPPLKFIAGWPHGLGTRRAAGDTENVDRRSSLLSSSTPHAPLPCFSQPQHPAAHLRTSLQRQRLSPRALRPPCPASPRRPPHALPATHPIFPSQVNGQRRSLGRKGDSGAGARVPRSIRRLLPRHRMLGDLGGGVTRQPPFVRLASGATPDLTRRRTSLDREHQPRLAEEGMSHDEPPQPSRVTSTTDDAASSYRSAAITSPSMHDTGALTPLQRWAVKASDSQFNAIAGALGGFTSGIVTCPLDVIKTKLQAQGAYTVVDNGRMVGHPKLYNGLVGTARVIWRQEGIRGMYRGLGPIVLGYLPTWAVWFTVYNKSKVWLGNYNGNTHIVNFWSSIIAGASSTIVTNPIWVIKTRLMSQSHSPALDHHDLHTMYPKPGNTPTARPTLHAPWHYRSTLDAARKMYTSEGLASFYSGLTPALLGLTHVAVQFPTYEYLKTTFTGQGMGEAPAHGEKAHWLGILSASILSKILASGATYPHEVIRTRLQTQRRPVAGEQYLQGLGISTTTPNGSASKDTRKYRGIVMTFQTILREEGWRAFYAGLGTNMMRAVPAATVTMLTYEYVMRQLNQTRLEGLEKRERLADQP</sequence>
<evidence type="ECO:0000256" key="6">
    <source>
        <dbReference type="ARBA" id="ARBA00022989"/>
    </source>
</evidence>
<evidence type="ECO:0000256" key="7">
    <source>
        <dbReference type="ARBA" id="ARBA00023128"/>
    </source>
</evidence>